<dbReference type="RefSeq" id="WP_131977458.1">
    <property type="nucleotide sequence ID" value="NZ_SLYB01000017.1"/>
</dbReference>
<evidence type="ECO:0000256" key="2">
    <source>
        <dbReference type="ARBA" id="ARBA00022475"/>
    </source>
</evidence>
<evidence type="ECO:0000256" key="3">
    <source>
        <dbReference type="ARBA" id="ARBA00022519"/>
    </source>
</evidence>
<feature type="domain" description="Mce/MlaD" evidence="9">
    <location>
        <begin position="55"/>
        <end position="146"/>
    </location>
</feature>
<keyword evidence="3" id="KW-0997">Cell inner membrane</keyword>
<gene>
    <name evidence="10" type="ORF">EDC44_11735</name>
</gene>
<keyword evidence="7" id="KW-0175">Coiled coil</keyword>
<name>A0A4R2SYF6_9PAST</name>
<organism evidence="10 11">
    <name type="scientific">Cricetibacter osteomyelitidis</name>
    <dbReference type="NCBI Taxonomy" id="1521931"/>
    <lineage>
        <taxon>Bacteria</taxon>
        <taxon>Pseudomonadati</taxon>
        <taxon>Pseudomonadota</taxon>
        <taxon>Gammaproteobacteria</taxon>
        <taxon>Pasteurellales</taxon>
        <taxon>Pasteurellaceae</taxon>
        <taxon>Cricetibacter</taxon>
    </lineage>
</organism>
<feature type="coiled-coil region" evidence="7">
    <location>
        <begin position="2"/>
        <end position="29"/>
    </location>
</feature>
<evidence type="ECO:0000256" key="7">
    <source>
        <dbReference type="SAM" id="Coils"/>
    </source>
</evidence>
<feature type="domain" description="Mce/MlaD" evidence="9">
    <location>
        <begin position="530"/>
        <end position="587"/>
    </location>
</feature>
<evidence type="ECO:0000313" key="11">
    <source>
        <dbReference type="Proteomes" id="UP000295763"/>
    </source>
</evidence>
<evidence type="ECO:0000256" key="4">
    <source>
        <dbReference type="ARBA" id="ARBA00022692"/>
    </source>
</evidence>
<feature type="domain" description="Mce/MlaD" evidence="9">
    <location>
        <begin position="172"/>
        <end position="229"/>
    </location>
</feature>
<keyword evidence="6 8" id="KW-0472">Membrane</keyword>
<dbReference type="PANTHER" id="PTHR30462">
    <property type="entry name" value="INTERMEMBRANE TRANSPORT PROTEIN PQIB-RELATED"/>
    <property type="match status" value="1"/>
</dbReference>
<comment type="subcellular location">
    <subcellularLocation>
        <location evidence="1">Cell inner membrane</location>
    </subcellularLocation>
</comment>
<protein>
    <submittedName>
        <fullName evidence="10">Paraquat-inducible protein B</fullName>
    </submittedName>
</protein>
<evidence type="ECO:0000256" key="1">
    <source>
        <dbReference type="ARBA" id="ARBA00004533"/>
    </source>
</evidence>
<accession>A0A4R2SYF6</accession>
<dbReference type="PANTHER" id="PTHR30462:SF0">
    <property type="entry name" value="INTERMEMBRANE TRANSPORT PROTEIN YEBT"/>
    <property type="match status" value="1"/>
</dbReference>
<comment type="caution">
    <text evidence="10">The sequence shown here is derived from an EMBL/GenBank/DDBJ whole genome shotgun (WGS) entry which is preliminary data.</text>
</comment>
<dbReference type="Pfam" id="PF02470">
    <property type="entry name" value="MlaD"/>
    <property type="match status" value="6"/>
</dbReference>
<keyword evidence="11" id="KW-1185">Reference proteome</keyword>
<dbReference type="GO" id="GO:0005886">
    <property type="term" value="C:plasma membrane"/>
    <property type="evidence" value="ECO:0007669"/>
    <property type="project" value="UniProtKB-SubCell"/>
</dbReference>
<evidence type="ECO:0000256" key="6">
    <source>
        <dbReference type="ARBA" id="ARBA00023136"/>
    </source>
</evidence>
<dbReference type="InterPro" id="IPR003399">
    <property type="entry name" value="Mce/MlaD"/>
</dbReference>
<feature type="domain" description="Mce/MlaD" evidence="9">
    <location>
        <begin position="407"/>
        <end position="464"/>
    </location>
</feature>
<dbReference type="EMBL" id="SLYB01000017">
    <property type="protein sequence ID" value="TCP93534.1"/>
    <property type="molecule type" value="Genomic_DNA"/>
</dbReference>
<dbReference type="Proteomes" id="UP000295763">
    <property type="component" value="Unassembled WGS sequence"/>
</dbReference>
<evidence type="ECO:0000259" key="9">
    <source>
        <dbReference type="Pfam" id="PF02470"/>
    </source>
</evidence>
<evidence type="ECO:0000313" key="10">
    <source>
        <dbReference type="EMBL" id="TCP93534.1"/>
    </source>
</evidence>
<keyword evidence="2" id="KW-1003">Cell membrane</keyword>
<dbReference type="AlphaFoldDB" id="A0A4R2SYF6"/>
<proteinExistence type="predicted"/>
<feature type="transmembrane region" description="Helical" evidence="8">
    <location>
        <begin position="32"/>
        <end position="51"/>
    </location>
</feature>
<keyword evidence="5 8" id="KW-1133">Transmembrane helix</keyword>
<feature type="domain" description="Mce/MlaD" evidence="9">
    <location>
        <begin position="641"/>
        <end position="731"/>
    </location>
</feature>
<keyword evidence="4 8" id="KW-0812">Transmembrane</keyword>
<dbReference type="OrthoDB" id="9806984at2"/>
<feature type="domain" description="Mce/MlaD" evidence="9">
    <location>
        <begin position="756"/>
        <end position="816"/>
    </location>
</feature>
<evidence type="ECO:0000256" key="8">
    <source>
        <dbReference type="SAM" id="Phobius"/>
    </source>
</evidence>
<sequence length="885" mass="97196">MTNETNKQNNELTENITNTEANIRQIRRISPFWLLPFIAFCIGAVLFFQIVQEQGKSITILFANGDGLVANKTQIQYQGLQIGTVKKVSFTDDLKQVEVEANIYPEAKTLLRKNTKFWLVKPTVSLAGVSGLESLVSGNYITLQPGDGDSEDEFVAEVEGPIAEVKDGDLLVRLLADDLGSISAGASVYYKKMPVGTVSDYRFTADQKKVEIDLIIEKAYANLVKKDSRFWNISGVDASLNAGGLNVKMDSLTSIIQGAVAFDSPEKSDIAMQGQRYLLYKDLKSAGRGLVINITLPSVLGLEVNKTPVFYKNTQVGMLSEINAENPYTEQAAKGQLVIDPNLASLLKTHSEIILNDKRPSLTEISSVEQLFRGTSFEIIAGDGEPRTEFAVIRQSERLLKEPNTLVLTLTSPDTYGVSAGQPIYYNGITIGEVMSQDITADKISFKAAIMSEYRNLINKDSKFIAASNFDVSVGVDGVQIGAANPRQWLQGGVRVLTKKSENPTALTSYPLYDNVENAEAGILADNINPTITLTATQLPSLERGSLVLYRQYEVGKILDIRPTSKNFQIDVFIYPKHRHLLTDKSLFWAESAAQVDITPKGINVQAGPLTRTLKGAISFDNSGNGNKILYPNELRAKSAGNEITLTAADAGNLSKGMTLRYMGLTIGEIEQINLDQANNRITAKALINPQYMNIVAKENSRFKVIAPQISAGAIENLDALLQPYIDVTAGNGARKTKFTLSQTAENPHRFNDGFPIIVETNDALNLTTGSPVLYRGVEVGTIRKMELNNLGDRVLIHLVILPKHQHLVRKNSEFWVASGYNFELGWKGAEFHTGSVQQLLKGGISFSNPTGTVVQPQAKANQRFLLRIKRPDEAPNWNQATMPN</sequence>
<evidence type="ECO:0000256" key="5">
    <source>
        <dbReference type="ARBA" id="ARBA00022989"/>
    </source>
</evidence>
<reference evidence="10 11" key="1">
    <citation type="submission" date="2019-03" db="EMBL/GenBank/DDBJ databases">
        <title>Genomic Encyclopedia of Type Strains, Phase IV (KMG-IV): sequencing the most valuable type-strain genomes for metagenomic binning, comparative biology and taxonomic classification.</title>
        <authorList>
            <person name="Goeker M."/>
        </authorList>
    </citation>
    <scope>NUCLEOTIDE SEQUENCE [LARGE SCALE GENOMIC DNA]</scope>
    <source>
        <strain evidence="10 11">DSM 28404</strain>
    </source>
</reference>
<dbReference type="InterPro" id="IPR051800">
    <property type="entry name" value="PqiA-PqiB_transport"/>
</dbReference>